<evidence type="ECO:0000256" key="1">
    <source>
        <dbReference type="SAM" id="MobiDB-lite"/>
    </source>
</evidence>
<dbReference type="EMBL" id="KZ772838">
    <property type="protein sequence ID" value="PTQ28289.1"/>
    <property type="molecule type" value="Genomic_DNA"/>
</dbReference>
<organism evidence="2 3">
    <name type="scientific">Marchantia polymorpha</name>
    <name type="common">Common liverwort</name>
    <name type="synonym">Marchantia aquatica</name>
    <dbReference type="NCBI Taxonomy" id="3197"/>
    <lineage>
        <taxon>Eukaryota</taxon>
        <taxon>Viridiplantae</taxon>
        <taxon>Streptophyta</taxon>
        <taxon>Embryophyta</taxon>
        <taxon>Marchantiophyta</taxon>
        <taxon>Marchantiopsida</taxon>
        <taxon>Marchantiidae</taxon>
        <taxon>Marchantiales</taxon>
        <taxon>Marchantiaceae</taxon>
        <taxon>Marchantia</taxon>
    </lineage>
</organism>
<keyword evidence="3" id="KW-1185">Reference proteome</keyword>
<sequence>MACPRISQVRMAIGSSNELECSETLKRKHSEAKHNNFGNRNGESVDCTSVPRLPRTDKWEKTSHGDRIALAHDERDRLTLEMFDTEVLTEHAFTMILCSETPERGGYSMRKANEPGPNRKERKGQGGKRGKVLTTTAARCSLALVVGSVHSLLPMASLGTQQGVWGNQSDVRIDVVGAGHLLDEVEDALVACGVKTVSESNGTCAEYLKAKATERVHGLRNIFAKRM</sequence>
<accession>A0A2R6W348</accession>
<dbReference type="Proteomes" id="UP000244005">
    <property type="component" value="Unassembled WGS sequence"/>
</dbReference>
<name>A0A2R6W348_MARPO</name>
<reference evidence="3" key="1">
    <citation type="journal article" date="2017" name="Cell">
        <title>Insights into land plant evolution garnered from the Marchantia polymorpha genome.</title>
        <authorList>
            <person name="Bowman J.L."/>
            <person name="Kohchi T."/>
            <person name="Yamato K.T."/>
            <person name="Jenkins J."/>
            <person name="Shu S."/>
            <person name="Ishizaki K."/>
            <person name="Yamaoka S."/>
            <person name="Nishihama R."/>
            <person name="Nakamura Y."/>
            <person name="Berger F."/>
            <person name="Adam C."/>
            <person name="Aki S.S."/>
            <person name="Althoff F."/>
            <person name="Araki T."/>
            <person name="Arteaga-Vazquez M.A."/>
            <person name="Balasubrmanian S."/>
            <person name="Barry K."/>
            <person name="Bauer D."/>
            <person name="Boehm C.R."/>
            <person name="Briginshaw L."/>
            <person name="Caballero-Perez J."/>
            <person name="Catarino B."/>
            <person name="Chen F."/>
            <person name="Chiyoda S."/>
            <person name="Chovatia M."/>
            <person name="Davies K.M."/>
            <person name="Delmans M."/>
            <person name="Demura T."/>
            <person name="Dierschke T."/>
            <person name="Dolan L."/>
            <person name="Dorantes-Acosta A.E."/>
            <person name="Eklund D.M."/>
            <person name="Florent S.N."/>
            <person name="Flores-Sandoval E."/>
            <person name="Fujiyama A."/>
            <person name="Fukuzawa H."/>
            <person name="Galik B."/>
            <person name="Grimanelli D."/>
            <person name="Grimwood J."/>
            <person name="Grossniklaus U."/>
            <person name="Hamada T."/>
            <person name="Haseloff J."/>
            <person name="Hetherington A.J."/>
            <person name="Higo A."/>
            <person name="Hirakawa Y."/>
            <person name="Hundley H.N."/>
            <person name="Ikeda Y."/>
            <person name="Inoue K."/>
            <person name="Inoue S.I."/>
            <person name="Ishida S."/>
            <person name="Jia Q."/>
            <person name="Kakita M."/>
            <person name="Kanazawa T."/>
            <person name="Kawai Y."/>
            <person name="Kawashima T."/>
            <person name="Kennedy M."/>
            <person name="Kinose K."/>
            <person name="Kinoshita T."/>
            <person name="Kohara Y."/>
            <person name="Koide E."/>
            <person name="Komatsu K."/>
            <person name="Kopischke S."/>
            <person name="Kubo M."/>
            <person name="Kyozuka J."/>
            <person name="Lagercrantz U."/>
            <person name="Lin S.S."/>
            <person name="Lindquist E."/>
            <person name="Lipzen A.M."/>
            <person name="Lu C.W."/>
            <person name="De Luna E."/>
            <person name="Martienssen R.A."/>
            <person name="Minamino N."/>
            <person name="Mizutani M."/>
            <person name="Mizutani M."/>
            <person name="Mochizuki N."/>
            <person name="Monte I."/>
            <person name="Mosher R."/>
            <person name="Nagasaki H."/>
            <person name="Nakagami H."/>
            <person name="Naramoto S."/>
            <person name="Nishitani K."/>
            <person name="Ohtani M."/>
            <person name="Okamoto T."/>
            <person name="Okumura M."/>
            <person name="Phillips J."/>
            <person name="Pollak B."/>
            <person name="Reinders A."/>
            <person name="Rovekamp M."/>
            <person name="Sano R."/>
            <person name="Sawa S."/>
            <person name="Schmid M.W."/>
            <person name="Shirakawa M."/>
            <person name="Solano R."/>
            <person name="Spunde A."/>
            <person name="Suetsugu N."/>
            <person name="Sugano S."/>
            <person name="Sugiyama A."/>
            <person name="Sun R."/>
            <person name="Suzuki Y."/>
            <person name="Takenaka M."/>
            <person name="Takezawa D."/>
            <person name="Tomogane H."/>
            <person name="Tsuzuki M."/>
            <person name="Ueda T."/>
            <person name="Umeda M."/>
            <person name="Ward J.M."/>
            <person name="Watanabe Y."/>
            <person name="Yazaki K."/>
            <person name="Yokoyama R."/>
            <person name="Yoshitake Y."/>
            <person name="Yotsui I."/>
            <person name="Zachgo S."/>
            <person name="Schmutz J."/>
        </authorList>
    </citation>
    <scope>NUCLEOTIDE SEQUENCE [LARGE SCALE GENOMIC DNA]</scope>
    <source>
        <strain evidence="3">Tak-1</strain>
    </source>
</reference>
<protein>
    <submittedName>
        <fullName evidence="2">Uncharacterized protein</fullName>
    </submittedName>
</protein>
<proteinExistence type="predicted"/>
<evidence type="ECO:0000313" key="2">
    <source>
        <dbReference type="EMBL" id="PTQ28289.1"/>
    </source>
</evidence>
<evidence type="ECO:0000313" key="3">
    <source>
        <dbReference type="Proteomes" id="UP000244005"/>
    </source>
</evidence>
<feature type="region of interest" description="Disordered" evidence="1">
    <location>
        <begin position="32"/>
        <end position="62"/>
    </location>
</feature>
<gene>
    <name evidence="2" type="ORF">MARPO_0168s0013</name>
</gene>
<feature type="region of interest" description="Disordered" evidence="1">
    <location>
        <begin position="104"/>
        <end position="130"/>
    </location>
</feature>
<feature type="compositionally biased region" description="Basic residues" evidence="1">
    <location>
        <begin position="120"/>
        <end position="130"/>
    </location>
</feature>
<dbReference type="AlphaFoldDB" id="A0A2R6W348"/>